<dbReference type="Proteomes" id="UP000288178">
    <property type="component" value="Unassembled WGS sequence"/>
</dbReference>
<accession>A0A437JZ74</accession>
<evidence type="ECO:0000256" key="2">
    <source>
        <dbReference type="ARBA" id="ARBA00007208"/>
    </source>
</evidence>
<comment type="similarity">
    <text evidence="2">Belongs to the GSP N family.</text>
</comment>
<keyword evidence="6" id="KW-0997">Cell inner membrane</keyword>
<organism evidence="12 13">
    <name type="scientific">Rubrivivax albus</name>
    <dbReference type="NCBI Taxonomy" id="2499835"/>
    <lineage>
        <taxon>Bacteria</taxon>
        <taxon>Pseudomonadati</taxon>
        <taxon>Pseudomonadota</taxon>
        <taxon>Betaproteobacteria</taxon>
        <taxon>Burkholderiales</taxon>
        <taxon>Sphaerotilaceae</taxon>
        <taxon>Rubrivivax</taxon>
    </lineage>
</organism>
<dbReference type="Pfam" id="PF01203">
    <property type="entry name" value="T2SSN"/>
    <property type="match status" value="1"/>
</dbReference>
<dbReference type="EMBL" id="SACT01000001">
    <property type="protein sequence ID" value="RVT53396.1"/>
    <property type="molecule type" value="Genomic_DNA"/>
</dbReference>
<dbReference type="InterPro" id="IPR022792">
    <property type="entry name" value="T2SS_protein-GspN"/>
</dbReference>
<keyword evidence="5" id="KW-1003">Cell membrane</keyword>
<evidence type="ECO:0000256" key="7">
    <source>
        <dbReference type="ARBA" id="ARBA00022692"/>
    </source>
</evidence>
<evidence type="ECO:0000256" key="6">
    <source>
        <dbReference type="ARBA" id="ARBA00022519"/>
    </source>
</evidence>
<protein>
    <recommendedName>
        <fullName evidence="3">Type II secretion system protein N</fullName>
    </recommendedName>
    <alternativeName>
        <fullName evidence="10">General secretion pathway protein N</fullName>
    </alternativeName>
</protein>
<comment type="caution">
    <text evidence="12">The sequence shown here is derived from an EMBL/GenBank/DDBJ whole genome shotgun (WGS) entry which is preliminary data.</text>
</comment>
<keyword evidence="7 11" id="KW-0812">Transmembrane</keyword>
<keyword evidence="4" id="KW-0813">Transport</keyword>
<evidence type="ECO:0000313" key="13">
    <source>
        <dbReference type="Proteomes" id="UP000288178"/>
    </source>
</evidence>
<evidence type="ECO:0000256" key="8">
    <source>
        <dbReference type="ARBA" id="ARBA00022927"/>
    </source>
</evidence>
<evidence type="ECO:0000256" key="11">
    <source>
        <dbReference type="SAM" id="Phobius"/>
    </source>
</evidence>
<keyword evidence="8" id="KW-0653">Protein transport</keyword>
<gene>
    <name evidence="12" type="ORF">ENE75_00375</name>
</gene>
<dbReference type="GO" id="GO:0015628">
    <property type="term" value="P:protein secretion by the type II secretion system"/>
    <property type="evidence" value="ECO:0007669"/>
    <property type="project" value="InterPro"/>
</dbReference>
<name>A0A437JZ74_9BURK</name>
<evidence type="ECO:0000256" key="9">
    <source>
        <dbReference type="ARBA" id="ARBA00023136"/>
    </source>
</evidence>
<evidence type="ECO:0000256" key="10">
    <source>
        <dbReference type="ARBA" id="ARBA00030772"/>
    </source>
</evidence>
<dbReference type="GO" id="GO:0005886">
    <property type="term" value="C:plasma membrane"/>
    <property type="evidence" value="ECO:0007669"/>
    <property type="project" value="UniProtKB-SubCell"/>
</dbReference>
<dbReference type="RefSeq" id="WP_128194488.1">
    <property type="nucleotide sequence ID" value="NZ_SACT01000001.1"/>
</dbReference>
<keyword evidence="11" id="KW-1133">Transmembrane helix</keyword>
<dbReference type="OrthoDB" id="8558191at2"/>
<feature type="transmembrane region" description="Helical" evidence="11">
    <location>
        <begin position="12"/>
        <end position="35"/>
    </location>
</feature>
<evidence type="ECO:0000256" key="5">
    <source>
        <dbReference type="ARBA" id="ARBA00022475"/>
    </source>
</evidence>
<evidence type="ECO:0000256" key="3">
    <source>
        <dbReference type="ARBA" id="ARBA00021563"/>
    </source>
</evidence>
<evidence type="ECO:0000313" key="12">
    <source>
        <dbReference type="EMBL" id="RVT53396.1"/>
    </source>
</evidence>
<comment type="subcellular location">
    <subcellularLocation>
        <location evidence="1">Cell inner membrane</location>
    </subcellularLocation>
</comment>
<evidence type="ECO:0000256" key="1">
    <source>
        <dbReference type="ARBA" id="ARBA00004533"/>
    </source>
</evidence>
<keyword evidence="13" id="KW-1185">Reference proteome</keyword>
<sequence length="266" mass="27623">MTRASIGSARRWAWAGACLGAVLGGLASLPAAWLANGVARLTGEQVLLADARGTVWSGSAVAVLSGGTGSRTAVALPGRLGWSLGWADGAFELRLQQACCLRGTPRLRVTPGIGRWQVALQPAAGSPVVGHWPAAWLSGLGTPWNTLQLDGDLRLSAPALRLDLAEGRWRMAGDAVLELQRVASRLSTLPVLGSYRLQLTGGDAGTRLTLATLSGALRLSGEGDWNAAGLRFRGEATAAPGARDALDNLLNIIGRRQGERSLIAIG</sequence>
<proteinExistence type="inferred from homology"/>
<dbReference type="GO" id="GO:0015627">
    <property type="term" value="C:type II protein secretion system complex"/>
    <property type="evidence" value="ECO:0007669"/>
    <property type="project" value="InterPro"/>
</dbReference>
<keyword evidence="9 11" id="KW-0472">Membrane</keyword>
<dbReference type="AlphaFoldDB" id="A0A437JZ74"/>
<evidence type="ECO:0000256" key="4">
    <source>
        <dbReference type="ARBA" id="ARBA00022448"/>
    </source>
</evidence>
<reference evidence="12 13" key="1">
    <citation type="submission" date="2019-01" db="EMBL/GenBank/DDBJ databases">
        <authorList>
            <person name="Chen W.-M."/>
        </authorList>
    </citation>
    <scope>NUCLEOTIDE SEQUENCE [LARGE SCALE GENOMIC DNA]</scope>
    <source>
        <strain evidence="12 13">ICH-3</strain>
    </source>
</reference>